<proteinExistence type="predicted"/>
<feature type="compositionally biased region" description="Polar residues" evidence="1">
    <location>
        <begin position="9"/>
        <end position="22"/>
    </location>
</feature>
<feature type="compositionally biased region" description="Basic and acidic residues" evidence="1">
    <location>
        <begin position="44"/>
        <end position="54"/>
    </location>
</feature>
<reference evidence="2 3" key="1">
    <citation type="submission" date="2015-04" db="EMBL/GenBank/DDBJ databases">
        <authorList>
            <person name="Syromyatnikov M.Y."/>
            <person name="Popov V.N."/>
        </authorList>
    </citation>
    <scope>NUCLEOTIDE SEQUENCE [LARGE SCALE GENOMIC DNA]</scope>
</reference>
<dbReference type="AlphaFoldDB" id="A0A1J1HLC1"/>
<gene>
    <name evidence="2" type="ORF">CLUMA_CG001048</name>
</gene>
<dbReference type="Proteomes" id="UP000183832">
    <property type="component" value="Unassembled WGS sequence"/>
</dbReference>
<feature type="region of interest" description="Disordered" evidence="1">
    <location>
        <begin position="42"/>
        <end position="73"/>
    </location>
</feature>
<organism evidence="2 3">
    <name type="scientific">Clunio marinus</name>
    <dbReference type="NCBI Taxonomy" id="568069"/>
    <lineage>
        <taxon>Eukaryota</taxon>
        <taxon>Metazoa</taxon>
        <taxon>Ecdysozoa</taxon>
        <taxon>Arthropoda</taxon>
        <taxon>Hexapoda</taxon>
        <taxon>Insecta</taxon>
        <taxon>Pterygota</taxon>
        <taxon>Neoptera</taxon>
        <taxon>Endopterygota</taxon>
        <taxon>Diptera</taxon>
        <taxon>Nematocera</taxon>
        <taxon>Chironomoidea</taxon>
        <taxon>Chironomidae</taxon>
        <taxon>Clunio</taxon>
    </lineage>
</organism>
<name>A0A1J1HLC1_9DIPT</name>
<evidence type="ECO:0000313" key="3">
    <source>
        <dbReference type="Proteomes" id="UP000183832"/>
    </source>
</evidence>
<feature type="region of interest" description="Disordered" evidence="1">
    <location>
        <begin position="1"/>
        <end position="22"/>
    </location>
</feature>
<protein>
    <submittedName>
        <fullName evidence="2">CLUMA_CG001048, isoform A</fullName>
    </submittedName>
</protein>
<sequence length="103" mass="11313">MAKLLGEIGTSTQESRTEAINGSDPSQALFFISVTLNPCQQSHHIPDRRGKCLNDTESEENVTTGNPSDNTDDPLHILIALDVPIPCPNGHRSLRGNCKKRKY</sequence>
<evidence type="ECO:0000256" key="1">
    <source>
        <dbReference type="SAM" id="MobiDB-lite"/>
    </source>
</evidence>
<dbReference type="EMBL" id="CVRI01000004">
    <property type="protein sequence ID" value="CRK87246.1"/>
    <property type="molecule type" value="Genomic_DNA"/>
</dbReference>
<accession>A0A1J1HLC1</accession>
<keyword evidence="3" id="KW-1185">Reference proteome</keyword>
<evidence type="ECO:0000313" key="2">
    <source>
        <dbReference type="EMBL" id="CRK87246.1"/>
    </source>
</evidence>